<dbReference type="RefSeq" id="YP_009806353.1">
    <property type="nucleotide sequence ID" value="NC_048015.1"/>
</dbReference>
<protein>
    <submittedName>
        <fullName evidence="1">Uncharacterized protein</fullName>
    </submittedName>
</protein>
<evidence type="ECO:0000313" key="2">
    <source>
        <dbReference type="Proteomes" id="UP000257501"/>
    </source>
</evidence>
<dbReference type="Proteomes" id="UP000257501">
    <property type="component" value="Segment"/>
</dbReference>
<evidence type="ECO:0000313" key="1">
    <source>
        <dbReference type="EMBL" id="AXF41232.1"/>
    </source>
</evidence>
<keyword evidence="2" id="KW-1185">Reference proteome</keyword>
<dbReference type="KEGG" id="vg:54997211"/>
<dbReference type="GeneID" id="54997211"/>
<dbReference type="EMBL" id="MH512890">
    <property type="protein sequence ID" value="AXF41232.1"/>
    <property type="molecule type" value="Genomic_DNA"/>
</dbReference>
<proteinExistence type="predicted"/>
<organism evidence="1 2">
    <name type="scientific">Cyanophage S-TIM4</name>
    <dbReference type="NCBI Taxonomy" id="1048189"/>
    <lineage>
        <taxon>Viruses</taxon>
        <taxon>Duplodnaviria</taxon>
        <taxon>Heunggongvirae</taxon>
        <taxon>Uroviricota</taxon>
        <taxon>Caudoviricetes</taxon>
        <taxon>Pantevenvirales</taxon>
        <taxon>Kyanoviridae</taxon>
        <taxon>Thaumasvirus</taxon>
        <taxon>Thaumasvirus stim4</taxon>
    </lineage>
</organism>
<sequence>MAFIPTASGALGCALFMGTCTGHGAGTGSSHHPGLGGGVLKGSPCPHAPLDPRVSPRPVDAMDATTIWPPHPQLPFAALVRNVIVNGIMPIIDFDLLITHPTPTSHTHTVVKPLPNGVCVHTTSSPAWHCTVGTAGGREAAPGHARKLLATSKTVFINGRRAGRFGDPLGDGTVAFPCNSRVAGCSPNVFIGA</sequence>
<gene>
    <name evidence="1" type="primary">ORF_96</name>
    <name evidence="1" type="ORF">S-TIM4_ORF_96</name>
</gene>
<name>A0A345AWE9_9CAUD</name>
<reference evidence="1 2" key="1">
    <citation type="journal article" date="2011" name="Nature">
        <title>Genomic island variability facilitates Prochlorococcus-virus coexistence.</title>
        <authorList>
            <person name="Avrani S."/>
            <person name="Wurtzel O."/>
            <person name="Sharon I."/>
            <person name="Sorek R."/>
            <person name="Lindell D."/>
        </authorList>
    </citation>
    <scope>NUCLEOTIDE SEQUENCE [LARGE SCALE GENOMIC DNA]</scope>
</reference>
<dbReference type="Gene3D" id="2.60.200.60">
    <property type="match status" value="1"/>
</dbReference>
<accession>A0A345AWE9</accession>